<dbReference type="EMBL" id="AZEH01000037">
    <property type="protein sequence ID" value="KRL05008.1"/>
    <property type="molecule type" value="Genomic_DNA"/>
</dbReference>
<dbReference type="NCBIfam" id="TIGR04092">
    <property type="entry name" value="LTA_DltD"/>
    <property type="match status" value="1"/>
</dbReference>
<dbReference type="PATRIC" id="fig|1423777.3.peg.1274"/>
<protein>
    <recommendedName>
        <fullName evidence="1">Protein DltD</fullName>
    </recommendedName>
</protein>
<keyword evidence="2" id="KW-0812">Transmembrane</keyword>
<dbReference type="PANTHER" id="PTHR40039">
    <property type="entry name" value="PROTEIN DLTD"/>
    <property type="match status" value="1"/>
</dbReference>
<organism evidence="3 4">
    <name type="scientific">Liquorilactobacillus oeni DSM 19972</name>
    <dbReference type="NCBI Taxonomy" id="1423777"/>
    <lineage>
        <taxon>Bacteria</taxon>
        <taxon>Bacillati</taxon>
        <taxon>Bacillota</taxon>
        <taxon>Bacilli</taxon>
        <taxon>Lactobacillales</taxon>
        <taxon>Lactobacillaceae</taxon>
        <taxon>Liquorilactobacillus</taxon>
    </lineage>
</organism>
<accession>A0A0R1MA19</accession>
<comment type="caution">
    <text evidence="3">The sequence shown here is derived from an EMBL/GenBank/DDBJ whole genome shotgun (WGS) entry which is preliminary data.</text>
</comment>
<dbReference type="RefSeq" id="WP_057896099.1">
    <property type="nucleotide sequence ID" value="NZ_AZEH01000037.1"/>
</dbReference>
<dbReference type="Pfam" id="PF04914">
    <property type="entry name" value="DltD"/>
    <property type="match status" value="1"/>
</dbReference>
<dbReference type="STRING" id="1423777.FD46_GL001233"/>
<dbReference type="OrthoDB" id="1700484at2"/>
<keyword evidence="4" id="KW-1185">Reference proteome</keyword>
<evidence type="ECO:0000313" key="4">
    <source>
        <dbReference type="Proteomes" id="UP000051686"/>
    </source>
</evidence>
<evidence type="ECO:0000313" key="3">
    <source>
        <dbReference type="EMBL" id="KRL05008.1"/>
    </source>
</evidence>
<name>A0A0R1MA19_9LACO</name>
<dbReference type="GO" id="GO:0070395">
    <property type="term" value="P:lipoteichoic acid biosynthetic process"/>
    <property type="evidence" value="ECO:0007669"/>
    <property type="project" value="UniProtKB-UniRule"/>
</dbReference>
<feature type="transmembrane region" description="Helical" evidence="2">
    <location>
        <begin position="7"/>
        <end position="31"/>
    </location>
</feature>
<keyword evidence="1" id="KW-1003">Cell membrane</keyword>
<dbReference type="PANTHER" id="PTHR40039:SF1">
    <property type="entry name" value="PROTEIN DLTD"/>
    <property type="match status" value="1"/>
</dbReference>
<reference evidence="3 4" key="1">
    <citation type="journal article" date="2015" name="Genome Announc.">
        <title>Expanding the biotechnology potential of lactobacilli through comparative genomics of 213 strains and associated genera.</title>
        <authorList>
            <person name="Sun Z."/>
            <person name="Harris H.M."/>
            <person name="McCann A."/>
            <person name="Guo C."/>
            <person name="Argimon S."/>
            <person name="Zhang W."/>
            <person name="Yang X."/>
            <person name="Jeffery I.B."/>
            <person name="Cooney J.C."/>
            <person name="Kagawa T.F."/>
            <person name="Liu W."/>
            <person name="Song Y."/>
            <person name="Salvetti E."/>
            <person name="Wrobel A."/>
            <person name="Rasinkangas P."/>
            <person name="Parkhill J."/>
            <person name="Rea M.C."/>
            <person name="O'Sullivan O."/>
            <person name="Ritari J."/>
            <person name="Douillard F.P."/>
            <person name="Paul Ross R."/>
            <person name="Yang R."/>
            <person name="Briner A.E."/>
            <person name="Felis G.E."/>
            <person name="de Vos W.M."/>
            <person name="Barrangou R."/>
            <person name="Klaenhammer T.R."/>
            <person name="Caufield P.W."/>
            <person name="Cui Y."/>
            <person name="Zhang H."/>
            <person name="O'Toole P.W."/>
        </authorList>
    </citation>
    <scope>NUCLEOTIDE SEQUENCE [LARGE SCALE GENOMIC DNA]</scope>
    <source>
        <strain evidence="3 4">DSM 19972</strain>
    </source>
</reference>
<gene>
    <name evidence="3" type="ORF">FD46_GL001233</name>
</gene>
<dbReference type="InterPro" id="IPR023896">
    <property type="entry name" value="LTA_DltD"/>
</dbReference>
<keyword evidence="2" id="KW-1133">Transmembrane helix</keyword>
<keyword evidence="1 2" id="KW-0472">Membrane</keyword>
<dbReference type="InterPro" id="IPR006998">
    <property type="entry name" value="DltD"/>
</dbReference>
<dbReference type="AlphaFoldDB" id="A0A0R1MA19"/>
<dbReference type="GO" id="GO:0005886">
    <property type="term" value="C:plasma membrane"/>
    <property type="evidence" value="ECO:0007669"/>
    <property type="project" value="UniProtKB-UniRule"/>
</dbReference>
<comment type="pathway">
    <text evidence="1">Cell wall biogenesis; lipoteichoic acid biosynthesis.</text>
</comment>
<evidence type="ECO:0000256" key="1">
    <source>
        <dbReference type="PIRNR" id="PIRNR021438"/>
    </source>
</evidence>
<dbReference type="PIRSF" id="PIRSF021438">
    <property type="entry name" value="DltD"/>
    <property type="match status" value="1"/>
</dbReference>
<proteinExistence type="inferred from homology"/>
<evidence type="ECO:0000256" key="2">
    <source>
        <dbReference type="SAM" id="Phobius"/>
    </source>
</evidence>
<comment type="similarity">
    <text evidence="1">Belongs to the DltD family.</text>
</comment>
<dbReference type="Proteomes" id="UP000051686">
    <property type="component" value="Unassembled WGS sequence"/>
</dbReference>
<sequence length="417" mass="48231">MKMSKKLFLIFGPIIAAVILLLTLFFIPVSIQNISEGTIQRAALSQSPKVFRGMAVKKAAFSKNYVPFFGSSELSRMDSLHPAVLAQKYHRNYRPFLLGAPGTQSLVHYWGMKGIDDKLEGKKAVFIVSPQWFVKGGIAPVVFNYYYPKPEIVKWLLHAKNNRMNRYAAQRLLELSADHSSVESKGIARIAAGHPLSSFERTYLTLKSNALDREDQLFSTVSLNNRVQTISRNERFLPKAYNLKQLDKVAYTLGKEHTTNNQFKVDNRFWDKRLKHNYKKLAGKQKNYNYTDSVEFSDFQLVLNQFADKNMNALFIIPPVNERWSEYTGLSMPMLRNFVKKIKYQLNSQGFNNVVDLTDDGNKAYFMQDTIHLGWRGWLAADKYINPFLTKKQPKVSYKINNYFYSKKWQQSQSFTN</sequence>
<dbReference type="UniPathway" id="UPA00556"/>